<dbReference type="InterPro" id="IPR042222">
    <property type="entry name" value="Dynein_2_N"/>
</dbReference>
<dbReference type="PANTHER" id="PTHR45703:SF36">
    <property type="entry name" value="DYNEIN HEAVY CHAIN, CYTOPLASMIC"/>
    <property type="match status" value="1"/>
</dbReference>
<keyword evidence="4" id="KW-1185">Reference proteome</keyword>
<dbReference type="KEGG" id="gtt:GUITHDRAFT_53679"/>
<sequence>DIMNKTKKRQNCIEAFTGEGVLGLFQEANKVLEKIQNTLEDYLETKRMEFP</sequence>
<dbReference type="GO" id="GO:0007018">
    <property type="term" value="P:microtubule-based movement"/>
    <property type="evidence" value="ECO:0007669"/>
    <property type="project" value="InterPro"/>
</dbReference>
<evidence type="ECO:0000313" key="3">
    <source>
        <dbReference type="EnsemblProtists" id="EKX31572"/>
    </source>
</evidence>
<dbReference type="PaxDb" id="55529-EKX31572"/>
<dbReference type="HOGENOM" id="CLU_3112803_0_0_1"/>
<gene>
    <name evidence="2" type="ORF">GUITHDRAFT_53679</name>
</gene>
<feature type="domain" description="Dynein heavy chain linker" evidence="1">
    <location>
        <begin position="1"/>
        <end position="51"/>
    </location>
</feature>
<dbReference type="GeneID" id="17288292"/>
<dbReference type="GO" id="GO:0030286">
    <property type="term" value="C:dynein complex"/>
    <property type="evidence" value="ECO:0007669"/>
    <property type="project" value="InterPro"/>
</dbReference>
<dbReference type="RefSeq" id="XP_005818552.1">
    <property type="nucleotide sequence ID" value="XM_005818495.1"/>
</dbReference>
<dbReference type="GO" id="GO:0051959">
    <property type="term" value="F:dynein light intermediate chain binding"/>
    <property type="evidence" value="ECO:0007669"/>
    <property type="project" value="InterPro"/>
</dbReference>
<name>L1I649_GUITC</name>
<accession>L1I649</accession>
<reference evidence="3" key="3">
    <citation type="submission" date="2015-06" db="UniProtKB">
        <authorList>
            <consortium name="EnsemblProtists"/>
        </authorList>
    </citation>
    <scope>IDENTIFICATION</scope>
</reference>
<dbReference type="GO" id="GO:0045505">
    <property type="term" value="F:dynein intermediate chain binding"/>
    <property type="evidence" value="ECO:0007669"/>
    <property type="project" value="InterPro"/>
</dbReference>
<dbReference type="AlphaFoldDB" id="L1I649"/>
<organism evidence="2">
    <name type="scientific">Guillardia theta (strain CCMP2712)</name>
    <name type="common">Cryptophyte</name>
    <dbReference type="NCBI Taxonomy" id="905079"/>
    <lineage>
        <taxon>Eukaryota</taxon>
        <taxon>Cryptophyceae</taxon>
        <taxon>Pyrenomonadales</taxon>
        <taxon>Geminigeraceae</taxon>
        <taxon>Guillardia</taxon>
    </lineage>
</organism>
<evidence type="ECO:0000313" key="2">
    <source>
        <dbReference type="EMBL" id="EKX31572.1"/>
    </source>
</evidence>
<dbReference type="InterPro" id="IPR026983">
    <property type="entry name" value="DHC"/>
</dbReference>
<dbReference type="Proteomes" id="UP000011087">
    <property type="component" value="Unassembled WGS sequence"/>
</dbReference>
<dbReference type="Pfam" id="PF08393">
    <property type="entry name" value="DHC_N2"/>
    <property type="match status" value="1"/>
</dbReference>
<feature type="non-terminal residue" evidence="2">
    <location>
        <position position="1"/>
    </location>
</feature>
<dbReference type="STRING" id="905079.L1I649"/>
<protein>
    <recommendedName>
        <fullName evidence="1">Dynein heavy chain linker domain-containing protein</fullName>
    </recommendedName>
</protein>
<dbReference type="EMBL" id="JH993261">
    <property type="protein sequence ID" value="EKX31572.1"/>
    <property type="molecule type" value="Genomic_DNA"/>
</dbReference>
<reference evidence="4" key="2">
    <citation type="submission" date="2012-11" db="EMBL/GenBank/DDBJ databases">
        <authorList>
            <person name="Kuo A."/>
            <person name="Curtis B.A."/>
            <person name="Tanifuji G."/>
            <person name="Burki F."/>
            <person name="Gruber A."/>
            <person name="Irimia M."/>
            <person name="Maruyama S."/>
            <person name="Arias M.C."/>
            <person name="Ball S.G."/>
            <person name="Gile G.H."/>
            <person name="Hirakawa Y."/>
            <person name="Hopkins J.F."/>
            <person name="Rensing S.A."/>
            <person name="Schmutz J."/>
            <person name="Symeonidi A."/>
            <person name="Elias M."/>
            <person name="Eveleigh R.J."/>
            <person name="Herman E.K."/>
            <person name="Klute M.J."/>
            <person name="Nakayama T."/>
            <person name="Obornik M."/>
            <person name="Reyes-Prieto A."/>
            <person name="Armbrust E.V."/>
            <person name="Aves S.J."/>
            <person name="Beiko R.G."/>
            <person name="Coutinho P."/>
            <person name="Dacks J.B."/>
            <person name="Durnford D.G."/>
            <person name="Fast N.M."/>
            <person name="Green B.R."/>
            <person name="Grisdale C."/>
            <person name="Hempe F."/>
            <person name="Henrissat B."/>
            <person name="Hoppner M.P."/>
            <person name="Ishida K.-I."/>
            <person name="Kim E."/>
            <person name="Koreny L."/>
            <person name="Kroth P.G."/>
            <person name="Liu Y."/>
            <person name="Malik S.-B."/>
            <person name="Maier U.G."/>
            <person name="McRose D."/>
            <person name="Mock T."/>
            <person name="Neilson J.A."/>
            <person name="Onodera N.T."/>
            <person name="Poole A.M."/>
            <person name="Pritham E.J."/>
            <person name="Richards T.A."/>
            <person name="Rocap G."/>
            <person name="Roy S.W."/>
            <person name="Sarai C."/>
            <person name="Schaack S."/>
            <person name="Shirato S."/>
            <person name="Slamovits C.H."/>
            <person name="Spencer D.F."/>
            <person name="Suzuki S."/>
            <person name="Worden A.Z."/>
            <person name="Zauner S."/>
            <person name="Barry K."/>
            <person name="Bell C."/>
            <person name="Bharti A.K."/>
            <person name="Crow J.A."/>
            <person name="Grimwood J."/>
            <person name="Kramer R."/>
            <person name="Lindquist E."/>
            <person name="Lucas S."/>
            <person name="Salamov A."/>
            <person name="McFadden G.I."/>
            <person name="Lane C.E."/>
            <person name="Keeling P.J."/>
            <person name="Gray M.W."/>
            <person name="Grigoriev I.V."/>
            <person name="Archibald J.M."/>
        </authorList>
    </citation>
    <scope>NUCLEOTIDE SEQUENCE</scope>
    <source>
        <strain evidence="4">CCMP2712</strain>
    </source>
</reference>
<feature type="non-terminal residue" evidence="2">
    <location>
        <position position="51"/>
    </location>
</feature>
<evidence type="ECO:0000259" key="1">
    <source>
        <dbReference type="Pfam" id="PF08393"/>
    </source>
</evidence>
<reference evidence="2 4" key="1">
    <citation type="journal article" date="2012" name="Nature">
        <title>Algal genomes reveal evolutionary mosaicism and the fate of nucleomorphs.</title>
        <authorList>
            <consortium name="DOE Joint Genome Institute"/>
            <person name="Curtis B.A."/>
            <person name="Tanifuji G."/>
            <person name="Burki F."/>
            <person name="Gruber A."/>
            <person name="Irimia M."/>
            <person name="Maruyama S."/>
            <person name="Arias M.C."/>
            <person name="Ball S.G."/>
            <person name="Gile G.H."/>
            <person name="Hirakawa Y."/>
            <person name="Hopkins J.F."/>
            <person name="Kuo A."/>
            <person name="Rensing S.A."/>
            <person name="Schmutz J."/>
            <person name="Symeonidi A."/>
            <person name="Elias M."/>
            <person name="Eveleigh R.J."/>
            <person name="Herman E.K."/>
            <person name="Klute M.J."/>
            <person name="Nakayama T."/>
            <person name="Obornik M."/>
            <person name="Reyes-Prieto A."/>
            <person name="Armbrust E.V."/>
            <person name="Aves S.J."/>
            <person name="Beiko R.G."/>
            <person name="Coutinho P."/>
            <person name="Dacks J.B."/>
            <person name="Durnford D.G."/>
            <person name="Fast N.M."/>
            <person name="Green B.R."/>
            <person name="Grisdale C.J."/>
            <person name="Hempel F."/>
            <person name="Henrissat B."/>
            <person name="Hoppner M.P."/>
            <person name="Ishida K."/>
            <person name="Kim E."/>
            <person name="Koreny L."/>
            <person name="Kroth P.G."/>
            <person name="Liu Y."/>
            <person name="Malik S.B."/>
            <person name="Maier U.G."/>
            <person name="McRose D."/>
            <person name="Mock T."/>
            <person name="Neilson J.A."/>
            <person name="Onodera N.T."/>
            <person name="Poole A.M."/>
            <person name="Pritham E.J."/>
            <person name="Richards T.A."/>
            <person name="Rocap G."/>
            <person name="Roy S.W."/>
            <person name="Sarai C."/>
            <person name="Schaack S."/>
            <person name="Shirato S."/>
            <person name="Slamovits C.H."/>
            <person name="Spencer D.F."/>
            <person name="Suzuki S."/>
            <person name="Worden A.Z."/>
            <person name="Zauner S."/>
            <person name="Barry K."/>
            <person name="Bell C."/>
            <person name="Bharti A.K."/>
            <person name="Crow J.A."/>
            <person name="Grimwood J."/>
            <person name="Kramer R."/>
            <person name="Lindquist E."/>
            <person name="Lucas S."/>
            <person name="Salamov A."/>
            <person name="McFadden G.I."/>
            <person name="Lane C.E."/>
            <person name="Keeling P.J."/>
            <person name="Gray M.W."/>
            <person name="Grigoriev I.V."/>
            <person name="Archibald J.M."/>
        </authorList>
    </citation>
    <scope>NUCLEOTIDE SEQUENCE</scope>
    <source>
        <strain evidence="2 4">CCMP2712</strain>
    </source>
</reference>
<dbReference type="InterPro" id="IPR013602">
    <property type="entry name" value="Dynein_heavy_linker"/>
</dbReference>
<dbReference type="EnsemblProtists" id="EKX31572">
    <property type="protein sequence ID" value="EKX31572"/>
    <property type="gene ID" value="GUITHDRAFT_53679"/>
</dbReference>
<dbReference type="Gene3D" id="1.20.140.100">
    <property type="entry name" value="Dynein heavy chain, N-terminal domain 2"/>
    <property type="match status" value="1"/>
</dbReference>
<dbReference type="PANTHER" id="PTHR45703">
    <property type="entry name" value="DYNEIN HEAVY CHAIN"/>
    <property type="match status" value="1"/>
</dbReference>
<evidence type="ECO:0000313" key="4">
    <source>
        <dbReference type="Proteomes" id="UP000011087"/>
    </source>
</evidence>
<proteinExistence type="predicted"/>